<comment type="caution">
    <text evidence="2">The sequence shown here is derived from an EMBL/GenBank/DDBJ whole genome shotgun (WGS) entry which is preliminary data.</text>
</comment>
<evidence type="ECO:0000256" key="1">
    <source>
        <dbReference type="ARBA" id="ARBA00008168"/>
    </source>
</evidence>
<dbReference type="AlphaFoldDB" id="A0A9N8ETL7"/>
<keyword evidence="3" id="KW-1185">Reference proteome</keyword>
<dbReference type="EMBL" id="CAICTM010001593">
    <property type="protein sequence ID" value="CAB9524849.1"/>
    <property type="molecule type" value="Genomic_DNA"/>
</dbReference>
<dbReference type="OrthoDB" id="190532at2759"/>
<proteinExistence type="inferred from homology"/>
<sequence length="102" mass="11089">MSFIAKFMSGGGATAAATATTRSVAKDRLSVILASQRGSELLEKVNMEDLQRDVLKVVERHIQIAKNRPVQFSVNAEGENQVFEMSVELAVARRSTAPRQAA</sequence>
<dbReference type="Pfam" id="PF03776">
    <property type="entry name" value="MinE"/>
    <property type="match status" value="1"/>
</dbReference>
<dbReference type="InterPro" id="IPR036707">
    <property type="entry name" value="MinE_sf"/>
</dbReference>
<reference evidence="2" key="1">
    <citation type="submission" date="2020-06" db="EMBL/GenBank/DDBJ databases">
        <authorList>
            <consortium name="Plant Systems Biology data submission"/>
        </authorList>
    </citation>
    <scope>NUCLEOTIDE SEQUENCE</scope>
    <source>
        <strain evidence="2">D6</strain>
    </source>
</reference>
<name>A0A9N8ETL7_9STRA</name>
<dbReference type="GO" id="GO:0051301">
    <property type="term" value="P:cell division"/>
    <property type="evidence" value="ECO:0007669"/>
    <property type="project" value="InterPro"/>
</dbReference>
<accession>A0A9N8ETL7</accession>
<dbReference type="Gene3D" id="3.30.1070.10">
    <property type="entry name" value="Cell division topological specificity factor MinE"/>
    <property type="match status" value="1"/>
</dbReference>
<gene>
    <name evidence="2" type="ORF">SEMRO_1595_G284680.1</name>
</gene>
<comment type="similarity">
    <text evidence="1">Belongs to the MinE family.</text>
</comment>
<organism evidence="2 3">
    <name type="scientific">Seminavis robusta</name>
    <dbReference type="NCBI Taxonomy" id="568900"/>
    <lineage>
        <taxon>Eukaryota</taxon>
        <taxon>Sar</taxon>
        <taxon>Stramenopiles</taxon>
        <taxon>Ochrophyta</taxon>
        <taxon>Bacillariophyta</taxon>
        <taxon>Bacillariophyceae</taxon>
        <taxon>Bacillariophycidae</taxon>
        <taxon>Naviculales</taxon>
        <taxon>Naviculaceae</taxon>
        <taxon>Seminavis</taxon>
    </lineage>
</organism>
<dbReference type="Proteomes" id="UP001153069">
    <property type="component" value="Unassembled WGS sequence"/>
</dbReference>
<dbReference type="InterPro" id="IPR005527">
    <property type="entry name" value="MinE"/>
</dbReference>
<protein>
    <submittedName>
        <fullName evidence="2">Septum formation topological specificity factor MinE</fullName>
    </submittedName>
</protein>
<evidence type="ECO:0000313" key="2">
    <source>
        <dbReference type="EMBL" id="CAB9524849.1"/>
    </source>
</evidence>
<evidence type="ECO:0000313" key="3">
    <source>
        <dbReference type="Proteomes" id="UP001153069"/>
    </source>
</evidence>